<protein>
    <submittedName>
        <fullName evidence="1">Uncharacterized protein</fullName>
    </submittedName>
</protein>
<evidence type="ECO:0000313" key="1">
    <source>
        <dbReference type="EMBL" id="KAK3317508.1"/>
    </source>
</evidence>
<sequence>MDDADSDLSSDWDEQACLQSTSLSPRTISFRLGSRCITATGAPHDREHPNVLQLRVHRSALQLLVRTLLRCLPSSLRSWACSSFPEWFLPTDIVFKKQKVGWDEEFATEQATYEKLRCLQGRVIPVCYGQTQHEGTHALILSDIGGACVAEPRGAVLTEQSMRPLFEKALSVLASHGIGQDDLKLDNFHLVDDGESKAIMVVDLERVNVLPPEMNRAKSVQHDVNFLMRAYRDHLECLRFDGLLLPAIA</sequence>
<accession>A0AAE0M3N3</accession>
<keyword evidence="2" id="KW-1185">Reference proteome</keyword>
<dbReference type="EMBL" id="JAUEPO010000007">
    <property type="protein sequence ID" value="KAK3317508.1"/>
    <property type="molecule type" value="Genomic_DNA"/>
</dbReference>
<reference evidence="1" key="1">
    <citation type="journal article" date="2023" name="Mol. Phylogenet. Evol.">
        <title>Genome-scale phylogeny and comparative genomics of the fungal order Sordariales.</title>
        <authorList>
            <person name="Hensen N."/>
            <person name="Bonometti L."/>
            <person name="Westerberg I."/>
            <person name="Brannstrom I.O."/>
            <person name="Guillou S."/>
            <person name="Cros-Aarteil S."/>
            <person name="Calhoun S."/>
            <person name="Haridas S."/>
            <person name="Kuo A."/>
            <person name="Mondo S."/>
            <person name="Pangilinan J."/>
            <person name="Riley R."/>
            <person name="LaButti K."/>
            <person name="Andreopoulos B."/>
            <person name="Lipzen A."/>
            <person name="Chen C."/>
            <person name="Yan M."/>
            <person name="Daum C."/>
            <person name="Ng V."/>
            <person name="Clum A."/>
            <person name="Steindorff A."/>
            <person name="Ohm R.A."/>
            <person name="Martin F."/>
            <person name="Silar P."/>
            <person name="Natvig D.O."/>
            <person name="Lalanne C."/>
            <person name="Gautier V."/>
            <person name="Ament-Velasquez S.L."/>
            <person name="Kruys A."/>
            <person name="Hutchinson M.I."/>
            <person name="Powell A.J."/>
            <person name="Barry K."/>
            <person name="Miller A.N."/>
            <person name="Grigoriev I.V."/>
            <person name="Debuchy R."/>
            <person name="Gladieux P."/>
            <person name="Hiltunen Thoren M."/>
            <person name="Johannesson H."/>
        </authorList>
    </citation>
    <scope>NUCLEOTIDE SEQUENCE</scope>
    <source>
        <strain evidence="1">SMH4131-1</strain>
    </source>
</reference>
<proteinExistence type="predicted"/>
<dbReference type="InterPro" id="IPR011009">
    <property type="entry name" value="Kinase-like_dom_sf"/>
</dbReference>
<dbReference type="AlphaFoldDB" id="A0AAE0M3N3"/>
<reference evidence="1" key="2">
    <citation type="submission" date="2023-06" db="EMBL/GenBank/DDBJ databases">
        <authorList>
            <consortium name="Lawrence Berkeley National Laboratory"/>
            <person name="Haridas S."/>
            <person name="Hensen N."/>
            <person name="Bonometti L."/>
            <person name="Westerberg I."/>
            <person name="Brannstrom I.O."/>
            <person name="Guillou S."/>
            <person name="Cros-Aarteil S."/>
            <person name="Calhoun S."/>
            <person name="Kuo A."/>
            <person name="Mondo S."/>
            <person name="Pangilinan J."/>
            <person name="Riley R."/>
            <person name="Labutti K."/>
            <person name="Andreopoulos B."/>
            <person name="Lipzen A."/>
            <person name="Chen C."/>
            <person name="Yanf M."/>
            <person name="Daum C."/>
            <person name="Ng V."/>
            <person name="Clum A."/>
            <person name="Steindorff A."/>
            <person name="Ohm R."/>
            <person name="Martin F."/>
            <person name="Silar P."/>
            <person name="Natvig D."/>
            <person name="Lalanne C."/>
            <person name="Gautier V."/>
            <person name="Ament-Velasquez S.L."/>
            <person name="Kruys A."/>
            <person name="Hutchinson M.I."/>
            <person name="Powell A.J."/>
            <person name="Barry K."/>
            <person name="Miller A.N."/>
            <person name="Grigoriev I.V."/>
            <person name="Debuchy R."/>
            <person name="Gladieux P."/>
            <person name="Thoren M.H."/>
            <person name="Johannesson H."/>
        </authorList>
    </citation>
    <scope>NUCLEOTIDE SEQUENCE</scope>
    <source>
        <strain evidence="1">SMH4131-1</strain>
    </source>
</reference>
<gene>
    <name evidence="1" type="ORF">B0T19DRAFT_446474</name>
</gene>
<name>A0AAE0M3N3_9PEZI</name>
<dbReference type="Proteomes" id="UP001286456">
    <property type="component" value="Unassembled WGS sequence"/>
</dbReference>
<evidence type="ECO:0000313" key="2">
    <source>
        <dbReference type="Proteomes" id="UP001286456"/>
    </source>
</evidence>
<dbReference type="SUPFAM" id="SSF56112">
    <property type="entry name" value="Protein kinase-like (PK-like)"/>
    <property type="match status" value="1"/>
</dbReference>
<organism evidence="1 2">
    <name type="scientific">Cercophora scortea</name>
    <dbReference type="NCBI Taxonomy" id="314031"/>
    <lineage>
        <taxon>Eukaryota</taxon>
        <taxon>Fungi</taxon>
        <taxon>Dikarya</taxon>
        <taxon>Ascomycota</taxon>
        <taxon>Pezizomycotina</taxon>
        <taxon>Sordariomycetes</taxon>
        <taxon>Sordariomycetidae</taxon>
        <taxon>Sordariales</taxon>
        <taxon>Lasiosphaeriaceae</taxon>
        <taxon>Cercophora</taxon>
    </lineage>
</organism>
<comment type="caution">
    <text evidence="1">The sequence shown here is derived from an EMBL/GenBank/DDBJ whole genome shotgun (WGS) entry which is preliminary data.</text>
</comment>